<dbReference type="AlphaFoldDB" id="A0A9X0R1I8"/>
<dbReference type="CDD" id="cd07012">
    <property type="entry name" value="PBP2_Bug_TTT"/>
    <property type="match status" value="1"/>
</dbReference>
<dbReference type="EMBL" id="JACOMF010000017">
    <property type="protein sequence ID" value="MBC4016622.1"/>
    <property type="molecule type" value="Genomic_DNA"/>
</dbReference>
<feature type="signal peptide" evidence="2">
    <location>
        <begin position="1"/>
        <end position="19"/>
    </location>
</feature>
<keyword evidence="4" id="KW-1185">Reference proteome</keyword>
<dbReference type="RefSeq" id="WP_186771393.1">
    <property type="nucleotide sequence ID" value="NZ_JACOMF010000017.1"/>
</dbReference>
<accession>A0A9X0R1I8</accession>
<dbReference type="SUPFAM" id="SSF53850">
    <property type="entry name" value="Periplasmic binding protein-like II"/>
    <property type="match status" value="1"/>
</dbReference>
<keyword evidence="2" id="KW-0732">Signal</keyword>
<evidence type="ECO:0000256" key="2">
    <source>
        <dbReference type="SAM" id="SignalP"/>
    </source>
</evidence>
<dbReference type="PANTHER" id="PTHR42928">
    <property type="entry name" value="TRICARBOXYLATE-BINDING PROTEIN"/>
    <property type="match status" value="1"/>
</dbReference>
<protein>
    <submittedName>
        <fullName evidence="3">Tripartite tricarboxylate transporter substrate binding protein</fullName>
    </submittedName>
</protein>
<evidence type="ECO:0000313" key="3">
    <source>
        <dbReference type="EMBL" id="MBC4016622.1"/>
    </source>
</evidence>
<evidence type="ECO:0000313" key="4">
    <source>
        <dbReference type="Proteomes" id="UP000600101"/>
    </source>
</evidence>
<proteinExistence type="inferred from homology"/>
<dbReference type="Pfam" id="PF03401">
    <property type="entry name" value="TctC"/>
    <property type="match status" value="1"/>
</dbReference>
<gene>
    <name evidence="3" type="ORF">H7965_14970</name>
</gene>
<dbReference type="InterPro" id="IPR005064">
    <property type="entry name" value="BUG"/>
</dbReference>
<name>A0A9X0R1I8_9PROT</name>
<dbReference type="PANTHER" id="PTHR42928:SF5">
    <property type="entry name" value="BLR1237 PROTEIN"/>
    <property type="match status" value="1"/>
</dbReference>
<sequence length="317" mass="33567">MRRRSVVSAALAAMVPGIAATQAWPARPIRMIVPFPPGGGVDLTARLLAEPLQRTLGQIIVIENRGGAGGVIGVEAMARSAPDGYTLSLTGAGTTTAGPHLRRLPYDAMALAHVTRLVRMPFIIAVRNDLPARTPAEFLALGRQREIRWASGGIGTSQHLAGELFRQMSGIGMVHVPYRGTGPALNDLAAGVVDAYFGDPATLGLIRGGQARAMAVTSPERWPALPDAPTAAETVPGYQAENWYGLAAPPGTPDAIVTLLSEQVRQVMAEPATAQRFEAAGLQPATMPVAEYREFLRRDSATWARVVQAGNIRVDSD</sequence>
<dbReference type="PIRSF" id="PIRSF017082">
    <property type="entry name" value="YflP"/>
    <property type="match status" value="1"/>
</dbReference>
<evidence type="ECO:0000256" key="1">
    <source>
        <dbReference type="ARBA" id="ARBA00006987"/>
    </source>
</evidence>
<comment type="similarity">
    <text evidence="1">Belongs to the UPF0065 (bug) family.</text>
</comment>
<dbReference type="InterPro" id="IPR042100">
    <property type="entry name" value="Bug_dom1"/>
</dbReference>
<dbReference type="Gene3D" id="3.40.190.150">
    <property type="entry name" value="Bordetella uptake gene, domain 1"/>
    <property type="match status" value="1"/>
</dbReference>
<organism evidence="3 4">
    <name type="scientific">Siccirubricoccus deserti</name>
    <dbReference type="NCBI Taxonomy" id="2013562"/>
    <lineage>
        <taxon>Bacteria</taxon>
        <taxon>Pseudomonadati</taxon>
        <taxon>Pseudomonadota</taxon>
        <taxon>Alphaproteobacteria</taxon>
        <taxon>Acetobacterales</taxon>
        <taxon>Roseomonadaceae</taxon>
        <taxon>Siccirubricoccus</taxon>
    </lineage>
</organism>
<dbReference type="Proteomes" id="UP000600101">
    <property type="component" value="Unassembled WGS sequence"/>
</dbReference>
<feature type="chain" id="PRO_5040926137" evidence="2">
    <location>
        <begin position="20"/>
        <end position="317"/>
    </location>
</feature>
<dbReference type="Gene3D" id="3.40.190.10">
    <property type="entry name" value="Periplasmic binding protein-like II"/>
    <property type="match status" value="1"/>
</dbReference>
<reference evidence="3" key="1">
    <citation type="submission" date="2020-08" db="EMBL/GenBank/DDBJ databases">
        <authorList>
            <person name="Hu Y."/>
            <person name="Nguyen S.V."/>
            <person name="Li F."/>
            <person name="Fanning S."/>
        </authorList>
    </citation>
    <scope>NUCLEOTIDE SEQUENCE</scope>
    <source>
        <strain evidence="3">SYSU D8009</strain>
    </source>
</reference>
<comment type="caution">
    <text evidence="3">The sequence shown here is derived from an EMBL/GenBank/DDBJ whole genome shotgun (WGS) entry which is preliminary data.</text>
</comment>